<evidence type="ECO:0000259" key="5">
    <source>
        <dbReference type="Pfam" id="PF13476"/>
    </source>
</evidence>
<protein>
    <recommendedName>
        <fullName evidence="3">Nuclease SbcCD subunit C</fullName>
    </recommendedName>
</protein>
<evidence type="ECO:0000256" key="3">
    <source>
        <dbReference type="ARBA" id="ARBA00013368"/>
    </source>
</evidence>
<dbReference type="Pfam" id="PF13476">
    <property type="entry name" value="AAA_23"/>
    <property type="match status" value="1"/>
</dbReference>
<name>A0ABT1JKQ2_ACTCY</name>
<feature type="domain" description="Rad50/SbcC-type AAA" evidence="5">
    <location>
        <begin position="67"/>
        <end position="118"/>
    </location>
</feature>
<comment type="subunit">
    <text evidence="2">Heterodimer of SbcC and SbcD.</text>
</comment>
<comment type="similarity">
    <text evidence="1">Belongs to the SMC family. SbcC subfamily.</text>
</comment>
<keyword evidence="7" id="KW-1185">Reference proteome</keyword>
<dbReference type="RefSeq" id="WP_026419217.1">
    <property type="nucleotide sequence ID" value="NZ_AUBJ02000001.1"/>
</dbReference>
<accession>A0ABT1JKQ2</accession>
<evidence type="ECO:0000313" key="7">
    <source>
        <dbReference type="Proteomes" id="UP000791080"/>
    </source>
</evidence>
<evidence type="ECO:0000256" key="1">
    <source>
        <dbReference type="ARBA" id="ARBA00006930"/>
    </source>
</evidence>
<evidence type="ECO:0000313" key="6">
    <source>
        <dbReference type="EMBL" id="MCP2333095.1"/>
    </source>
</evidence>
<dbReference type="PANTHER" id="PTHR32114">
    <property type="entry name" value="ABC TRANSPORTER ABCH.3"/>
    <property type="match status" value="1"/>
</dbReference>
<evidence type="ECO:0000256" key="2">
    <source>
        <dbReference type="ARBA" id="ARBA00011322"/>
    </source>
</evidence>
<gene>
    <name evidence="6" type="ORF">G443_003365</name>
</gene>
<sequence length="815" mass="90073">MVDSSLVTQLAARATEDDSLGDRAKELVLAALESPDELADLLSTIGGERGSAGEDTVRPVTAYLREIRVEGFRGIGSATTLSLHPGPGLTIVTGRNGSGKSSFAEGLETALTGGTFRWGGEPERSKQSPWATQWRNLHHRGRCSVAVELAVDGAAENVLVGIDWDRDADYTDQQPWTQPRTGTVLGRRVPGRDPLGWAEALRNYRPIMSYQEMNALLHATSMKLHEAIARILGLDRLTSAINHLKESRKAPKDEVEHADKLSRELRKTLADVPDDRAQRARTALGRKRDLELLTSLATGTDARQQETTRSLRILSTLTAPAEDEVRDAADTLRAAHTAEQELTAHRARTEARRLDLLRQALELHAEQGERDCPVCGTGRLDGEWRRKAEDTLQEHHLDAERQRRVAERTAEARRQARALLESVPTPPATEEPLALPALPALTAATNRWFDAPTELPALADHLLARRPELAAAMAEVREQAAAHLDEREERWAPVALELSRWLDANKRAEPHREVVRAADQAVKWLERNETTIRDERVAELSGEIQEVWASLRQESNVSLGNLTLEGRHTRRTVRFTAGVDGEEGSALGLTSQGESHALSLSLFLPRATAPSSPFRFVVLDDPIQAFDLSKIDGFVRVLERIAQDRQVVVFTHDDRLPQAVRTLGVKARVIEVTRGMNSAVKVRPCPSPAFRHVEDARALVKDPALPVEALHLALPGICRLAVESAAKDLHDRHQSRQGMSREERERRWEEARLTRERVTLALGGQDELNDWCGRSPSRNQTLALCNGQVHKGLSLGPEAAVKGLEEFVAALGKLA</sequence>
<dbReference type="InterPro" id="IPR038729">
    <property type="entry name" value="Rad50/SbcC_AAA"/>
</dbReference>
<comment type="caution">
    <text evidence="6">The sequence shown here is derived from an EMBL/GenBank/DDBJ whole genome shotgun (WGS) entry which is preliminary data.</text>
</comment>
<dbReference type="EMBL" id="AUBJ02000001">
    <property type="protein sequence ID" value="MCP2333095.1"/>
    <property type="molecule type" value="Genomic_DNA"/>
</dbReference>
<dbReference type="Gene3D" id="3.40.50.300">
    <property type="entry name" value="P-loop containing nucleotide triphosphate hydrolases"/>
    <property type="match status" value="2"/>
</dbReference>
<dbReference type="InterPro" id="IPR027417">
    <property type="entry name" value="P-loop_NTPase"/>
</dbReference>
<dbReference type="PANTHER" id="PTHR32114:SF2">
    <property type="entry name" value="ABC TRANSPORTER ABCH.3"/>
    <property type="match status" value="1"/>
</dbReference>
<feature type="region of interest" description="Disordered" evidence="4">
    <location>
        <begin position="730"/>
        <end position="749"/>
    </location>
</feature>
<organism evidence="6 7">
    <name type="scientific">Actinoalloteichus caeruleus DSM 43889</name>
    <dbReference type="NCBI Taxonomy" id="1120930"/>
    <lineage>
        <taxon>Bacteria</taxon>
        <taxon>Bacillati</taxon>
        <taxon>Actinomycetota</taxon>
        <taxon>Actinomycetes</taxon>
        <taxon>Pseudonocardiales</taxon>
        <taxon>Pseudonocardiaceae</taxon>
        <taxon>Actinoalloteichus</taxon>
        <taxon>Actinoalloteichus cyanogriseus</taxon>
    </lineage>
</organism>
<evidence type="ECO:0000256" key="4">
    <source>
        <dbReference type="SAM" id="MobiDB-lite"/>
    </source>
</evidence>
<dbReference type="SUPFAM" id="SSF52540">
    <property type="entry name" value="P-loop containing nucleoside triphosphate hydrolases"/>
    <property type="match status" value="1"/>
</dbReference>
<proteinExistence type="inferred from homology"/>
<dbReference type="Proteomes" id="UP000791080">
    <property type="component" value="Unassembled WGS sequence"/>
</dbReference>
<reference evidence="6 7" key="1">
    <citation type="submission" date="2022-06" db="EMBL/GenBank/DDBJ databases">
        <title>Genomic Encyclopedia of Type Strains, Phase I: the one thousand microbial genomes (KMG-I) project.</title>
        <authorList>
            <person name="Kyrpides N."/>
        </authorList>
    </citation>
    <scope>NUCLEOTIDE SEQUENCE [LARGE SCALE GENOMIC DNA]</scope>
    <source>
        <strain evidence="6 7">DSM 43889</strain>
    </source>
</reference>